<sequence length="44" mass="4698">TNPACQFKPVNLRDSYSVLELPSRAKSKNKTIAHSTGASAQALP</sequence>
<accession>A0A4Y2TFB9</accession>
<keyword evidence="2" id="KW-1185">Reference proteome</keyword>
<dbReference type="EMBL" id="BGPR01028279">
    <property type="protein sequence ID" value="GBN99344.1"/>
    <property type="molecule type" value="Genomic_DNA"/>
</dbReference>
<dbReference type="Proteomes" id="UP000499080">
    <property type="component" value="Unassembled WGS sequence"/>
</dbReference>
<evidence type="ECO:0000313" key="2">
    <source>
        <dbReference type="Proteomes" id="UP000499080"/>
    </source>
</evidence>
<protein>
    <submittedName>
        <fullName evidence="1">Uncharacterized protein</fullName>
    </submittedName>
</protein>
<evidence type="ECO:0000313" key="1">
    <source>
        <dbReference type="EMBL" id="GBN99344.1"/>
    </source>
</evidence>
<feature type="non-terminal residue" evidence="1">
    <location>
        <position position="1"/>
    </location>
</feature>
<dbReference type="AlphaFoldDB" id="A0A4Y2TFB9"/>
<gene>
    <name evidence="1" type="ORF">AVEN_215908_1</name>
</gene>
<organism evidence="1 2">
    <name type="scientific">Araneus ventricosus</name>
    <name type="common">Orbweaver spider</name>
    <name type="synonym">Epeira ventricosa</name>
    <dbReference type="NCBI Taxonomy" id="182803"/>
    <lineage>
        <taxon>Eukaryota</taxon>
        <taxon>Metazoa</taxon>
        <taxon>Ecdysozoa</taxon>
        <taxon>Arthropoda</taxon>
        <taxon>Chelicerata</taxon>
        <taxon>Arachnida</taxon>
        <taxon>Araneae</taxon>
        <taxon>Araneomorphae</taxon>
        <taxon>Entelegynae</taxon>
        <taxon>Araneoidea</taxon>
        <taxon>Araneidae</taxon>
        <taxon>Araneus</taxon>
    </lineage>
</organism>
<comment type="caution">
    <text evidence="1">The sequence shown here is derived from an EMBL/GenBank/DDBJ whole genome shotgun (WGS) entry which is preliminary data.</text>
</comment>
<name>A0A4Y2TFB9_ARAVE</name>
<proteinExistence type="predicted"/>
<reference evidence="1 2" key="1">
    <citation type="journal article" date="2019" name="Sci. Rep.">
        <title>Orb-weaving spider Araneus ventricosus genome elucidates the spidroin gene catalogue.</title>
        <authorList>
            <person name="Kono N."/>
            <person name="Nakamura H."/>
            <person name="Ohtoshi R."/>
            <person name="Moran D.A.P."/>
            <person name="Shinohara A."/>
            <person name="Yoshida Y."/>
            <person name="Fujiwara M."/>
            <person name="Mori M."/>
            <person name="Tomita M."/>
            <person name="Arakawa K."/>
        </authorList>
    </citation>
    <scope>NUCLEOTIDE SEQUENCE [LARGE SCALE GENOMIC DNA]</scope>
</reference>